<proteinExistence type="predicted"/>
<feature type="domain" description="Tyr recombinase" evidence="2">
    <location>
        <begin position="200"/>
        <end position="459"/>
    </location>
</feature>
<protein>
    <submittedName>
        <fullName evidence="3">Site-specific recombinase XerD</fullName>
    </submittedName>
</protein>
<dbReference type="InterPro" id="IPR013762">
    <property type="entry name" value="Integrase-like_cat_sf"/>
</dbReference>
<keyword evidence="1" id="KW-0233">DNA recombination</keyword>
<dbReference type="Proteomes" id="UP000051326">
    <property type="component" value="Unassembled WGS sequence"/>
</dbReference>
<evidence type="ECO:0000313" key="4">
    <source>
        <dbReference type="Proteomes" id="UP000051326"/>
    </source>
</evidence>
<dbReference type="EMBL" id="CYSR01000040">
    <property type="protein sequence ID" value="CUI02164.1"/>
    <property type="molecule type" value="Genomic_DNA"/>
</dbReference>
<dbReference type="GO" id="GO:0015074">
    <property type="term" value="P:DNA integration"/>
    <property type="evidence" value="ECO:0007669"/>
    <property type="project" value="InterPro"/>
</dbReference>
<evidence type="ECO:0000313" key="3">
    <source>
        <dbReference type="EMBL" id="CUI02164.1"/>
    </source>
</evidence>
<dbReference type="GO" id="GO:0003677">
    <property type="term" value="F:DNA binding"/>
    <property type="evidence" value="ECO:0007669"/>
    <property type="project" value="InterPro"/>
</dbReference>
<gene>
    <name evidence="3" type="ORF">PHA8399_04328</name>
</gene>
<dbReference type="AlphaFoldDB" id="A0A0P1HET1"/>
<dbReference type="InterPro" id="IPR002104">
    <property type="entry name" value="Integrase_catalytic"/>
</dbReference>
<dbReference type="PROSITE" id="PS51898">
    <property type="entry name" value="TYR_RECOMBINASE"/>
    <property type="match status" value="1"/>
</dbReference>
<sequence length="505" mass="57421">MRRTTGHHYTIVQIGFDARQPGVPVIVTDEDGGRILFEAFYFITRVPHRDKSRTWQGEAVRAIARFYDFYRVVVPDCVIASEQMAGTLIAKFIESQKYGSSWVPELDNSSLYWKALSPADLGKTKQYLSKFLETIAEVKDNALSNAGFKSFALSTYRAVSARRREGDNRSLLYHISETAQKDRKGRYPFPDRAAYKSATVRARHFPFDAVGELIVEGCRRKRRRSEYTGLASEYNLNLLMAVLLCAGAGLRSSEIFHMFVRDVTRKHVRLLHPEHGRVKHQGSFVSRQQFLREVYYRLPRTRLSGAQFAGFKSMAMTEKDSDQEGPYSVAHFLPESIHGIPFREWFYSAHREYILNILPEGADHPYLFVNSSNSDGFGDPWTKTAMRDAFNVAVRKIGLNPDRSKGVHPHGLRHFYGQSLKSLNVSPLVIQTCMHHKTLEAQLAYTSATEVEVNRELTALEATLKRGETYMPQGEPIDLLVFKYKSDPAGLFTTAKIGASSDRLR</sequence>
<reference evidence="3 4" key="1">
    <citation type="submission" date="2015-09" db="EMBL/GenBank/DDBJ databases">
        <authorList>
            <consortium name="Swine Surveillance"/>
        </authorList>
    </citation>
    <scope>NUCLEOTIDE SEQUENCE [LARGE SCALE GENOMIC DNA]</scope>
    <source>
        <strain evidence="3 4">CECT 8399</strain>
    </source>
</reference>
<organism evidence="3 4">
    <name type="scientific">Leisingera aquaemixtae</name>
    <dbReference type="NCBI Taxonomy" id="1396826"/>
    <lineage>
        <taxon>Bacteria</taxon>
        <taxon>Pseudomonadati</taxon>
        <taxon>Pseudomonadota</taxon>
        <taxon>Alphaproteobacteria</taxon>
        <taxon>Rhodobacterales</taxon>
        <taxon>Roseobacteraceae</taxon>
        <taxon>Leisingera</taxon>
    </lineage>
</organism>
<dbReference type="GO" id="GO:0006310">
    <property type="term" value="P:DNA recombination"/>
    <property type="evidence" value="ECO:0007669"/>
    <property type="project" value="UniProtKB-KW"/>
</dbReference>
<dbReference type="Pfam" id="PF00589">
    <property type="entry name" value="Phage_integrase"/>
    <property type="match status" value="1"/>
</dbReference>
<dbReference type="RefSeq" id="WP_158509284.1">
    <property type="nucleotide sequence ID" value="NZ_CYSR01000040.1"/>
</dbReference>
<dbReference type="Gene3D" id="1.10.443.10">
    <property type="entry name" value="Intergrase catalytic core"/>
    <property type="match status" value="1"/>
</dbReference>
<accession>A0A0P1HET1</accession>
<name>A0A0P1HET1_9RHOB</name>
<evidence type="ECO:0000259" key="2">
    <source>
        <dbReference type="PROSITE" id="PS51898"/>
    </source>
</evidence>
<dbReference type="SUPFAM" id="SSF56349">
    <property type="entry name" value="DNA breaking-rejoining enzymes"/>
    <property type="match status" value="1"/>
</dbReference>
<dbReference type="InterPro" id="IPR011010">
    <property type="entry name" value="DNA_brk_join_enz"/>
</dbReference>
<evidence type="ECO:0000256" key="1">
    <source>
        <dbReference type="ARBA" id="ARBA00023172"/>
    </source>
</evidence>